<reference evidence="1" key="2">
    <citation type="submission" date="2022-12" db="EMBL/GenBank/DDBJ databases">
        <authorList>
            <person name="Kardos G."/>
            <person name="Sarkozi R."/>
            <person name="Laczko L."/>
            <person name="Marton S."/>
            <person name="Makrai L."/>
            <person name="Banyai K."/>
            <person name="Fodor L."/>
        </authorList>
    </citation>
    <scope>NUCLEOTIDE SEQUENCE</scope>
    <source>
        <strain evidence="1">84/14</strain>
    </source>
</reference>
<dbReference type="RefSeq" id="WP_267992159.1">
    <property type="nucleotide sequence ID" value="NZ_JAPQFC010000746.1"/>
</dbReference>
<dbReference type="Proteomes" id="UP001077788">
    <property type="component" value="Unassembled WGS sequence"/>
</dbReference>
<dbReference type="InterPro" id="IPR043502">
    <property type="entry name" value="DNA/RNA_pol_sf"/>
</dbReference>
<protein>
    <recommendedName>
        <fullName evidence="3">Reverse transcriptase domain-containing protein</fullName>
    </recommendedName>
</protein>
<reference evidence="1" key="1">
    <citation type="journal article" date="2021" name="Vet Sci">
        <title>O-Serogroups and Pathovirotypes of Escherichia coli Isolated from Post-Weaning Piglets Showing Diarrhoea and/or Oedema in South Korea.</title>
        <authorList>
            <person name="Byun J.W."/>
            <person name="Moon B.Y."/>
            <person name="Do K.H."/>
            <person name="Lee K."/>
            <person name="Lee H.Y."/>
            <person name="Kim W.I."/>
            <person name="So B."/>
            <person name="Lee W.K."/>
        </authorList>
    </citation>
    <scope>NUCLEOTIDE SEQUENCE</scope>
    <source>
        <strain evidence="1">84/14</strain>
    </source>
</reference>
<dbReference type="InterPro" id="IPR043128">
    <property type="entry name" value="Rev_trsase/Diguanyl_cyclase"/>
</dbReference>
<evidence type="ECO:0000313" key="2">
    <source>
        <dbReference type="Proteomes" id="UP001077788"/>
    </source>
</evidence>
<dbReference type="EMBL" id="JAPQFC010000746">
    <property type="protein sequence ID" value="MCY6524934.1"/>
    <property type="molecule type" value="Genomic_DNA"/>
</dbReference>
<name>A0A9Q4DJY8_ACTPL</name>
<gene>
    <name evidence="1" type="ORF">OYG11_12055</name>
</gene>
<proteinExistence type="predicted"/>
<dbReference type="AlphaFoldDB" id="A0A9Q4DJY8"/>
<evidence type="ECO:0008006" key="3">
    <source>
        <dbReference type="Google" id="ProtNLM"/>
    </source>
</evidence>
<organism evidence="1 2">
    <name type="scientific">Actinobacillus pleuropneumoniae</name>
    <name type="common">Haemophilus pleuropneumoniae</name>
    <dbReference type="NCBI Taxonomy" id="715"/>
    <lineage>
        <taxon>Bacteria</taxon>
        <taxon>Pseudomonadati</taxon>
        <taxon>Pseudomonadota</taxon>
        <taxon>Gammaproteobacteria</taxon>
        <taxon>Pasteurellales</taxon>
        <taxon>Pasteurellaceae</taxon>
        <taxon>Actinobacillus</taxon>
    </lineage>
</organism>
<dbReference type="PANTHER" id="PTHR37984">
    <property type="entry name" value="PROTEIN CBG26694"/>
    <property type="match status" value="1"/>
</dbReference>
<accession>A0A9Q4DJY8</accession>
<dbReference type="SUPFAM" id="SSF56672">
    <property type="entry name" value="DNA/RNA polymerases"/>
    <property type="match status" value="1"/>
</dbReference>
<dbReference type="PANTHER" id="PTHR37984:SF5">
    <property type="entry name" value="PROTEIN NYNRIN-LIKE"/>
    <property type="match status" value="1"/>
</dbReference>
<sequence length="65" mass="7729">SWKDHVQHVDRVLKLLEEKQLYSKNFKCFFGVQEVEYMGYIVSHEGVKVDPSKIKAIKEWKTPHP</sequence>
<comment type="caution">
    <text evidence="1">The sequence shown here is derived from an EMBL/GenBank/DDBJ whole genome shotgun (WGS) entry which is preliminary data.</text>
</comment>
<feature type="non-terminal residue" evidence="1">
    <location>
        <position position="1"/>
    </location>
</feature>
<dbReference type="Gene3D" id="3.30.70.270">
    <property type="match status" value="1"/>
</dbReference>
<dbReference type="InterPro" id="IPR050951">
    <property type="entry name" value="Retrovirus_Pol_polyprotein"/>
</dbReference>
<evidence type="ECO:0000313" key="1">
    <source>
        <dbReference type="EMBL" id="MCY6524934.1"/>
    </source>
</evidence>